<accession>A0A8E0ND33</accession>
<comment type="caution">
    <text evidence="2">The sequence shown here is derived from an EMBL/GenBank/DDBJ whole genome shotgun (WGS) entry which is preliminary data.</text>
</comment>
<proteinExistence type="predicted"/>
<dbReference type="InterPro" id="IPR025291">
    <property type="entry name" value="DUF4153"/>
</dbReference>
<keyword evidence="1" id="KW-0472">Membrane</keyword>
<feature type="transmembrane region" description="Helical" evidence="1">
    <location>
        <begin position="146"/>
        <end position="164"/>
    </location>
</feature>
<organism evidence="2 3">
    <name type="scientific">Brevundimonas abyssalis TAR-001</name>
    <dbReference type="NCBI Taxonomy" id="1391729"/>
    <lineage>
        <taxon>Bacteria</taxon>
        <taxon>Pseudomonadati</taxon>
        <taxon>Pseudomonadota</taxon>
        <taxon>Alphaproteobacteria</taxon>
        <taxon>Caulobacterales</taxon>
        <taxon>Caulobacteraceae</taxon>
        <taxon>Brevundimonas</taxon>
    </lineage>
</organism>
<sequence>MYTSSIRSSFALKIVLGLLLVVAADWLLFLRPIGIALGLFAVLLLATAAVIRRGWASDPRASRRRRPPPAWPSLIARARLRGCCSGSLMIAMLSARVGRNEDAWRWAQRLVVHAATAVVGPWLDLLRLNRVKRQRRAFNVPGVVRLLILPVLGGAVFITLFASANPVIGDLTARLRLPPLSGEAVARVMFWILCVFMVGGILRPRWRSRLLPLPSLDGQKLSGVTAASVTLSLIVFNLLFAVQNGLDLAILWSGAPLPDGITLAQYAHRGAYPLIVTALLAALFVLVFLRPASETAGRPLVRWLVVIWVGQNLLLVASSLLRTADYIEAYSLTRFRIAAMIWMVLVGIGLGLICWRLLRNRSAAWLINANVGVALTVLAVVSAVDLGTLAAHWNIRQALDPDRQGAQLDLCYLNSLNGAALTALVELEQRTPDPLLRDRTAAVRVRQMSAIQARQSDWRGWRWRDQRRLDRVARMTSDHPLAAPAPGGRDCDGRLIPPPRLAAAAERPAILPLSR</sequence>
<feature type="transmembrane region" description="Helical" evidence="1">
    <location>
        <begin position="337"/>
        <end position="358"/>
    </location>
</feature>
<feature type="transmembrane region" description="Helical" evidence="1">
    <location>
        <begin position="271"/>
        <end position="289"/>
    </location>
</feature>
<feature type="transmembrane region" description="Helical" evidence="1">
    <location>
        <begin position="35"/>
        <end position="55"/>
    </location>
</feature>
<feature type="transmembrane region" description="Helical" evidence="1">
    <location>
        <begin position="12"/>
        <end position="29"/>
    </location>
</feature>
<evidence type="ECO:0000313" key="3">
    <source>
        <dbReference type="Proteomes" id="UP000016569"/>
    </source>
</evidence>
<evidence type="ECO:0008006" key="4">
    <source>
        <dbReference type="Google" id="ProtNLM"/>
    </source>
</evidence>
<feature type="transmembrane region" description="Helical" evidence="1">
    <location>
        <begin position="301"/>
        <end position="321"/>
    </location>
</feature>
<keyword evidence="1" id="KW-1133">Transmembrane helix</keyword>
<feature type="transmembrane region" description="Helical" evidence="1">
    <location>
        <begin position="365"/>
        <end position="393"/>
    </location>
</feature>
<reference evidence="3" key="1">
    <citation type="journal article" date="2013" name="Genome Announc.">
        <title>Draft Genome Sequence of the Dimorphic Prosthecate Bacterium Brevundimonas abyssalis TAR-001T.</title>
        <authorList>
            <person name="Tsubouchi T."/>
            <person name="Nishi S."/>
            <person name="Usui K."/>
            <person name="Shimane Y."/>
            <person name="Takaki Y."/>
            <person name="Maruyama T."/>
            <person name="Hatada Y."/>
        </authorList>
    </citation>
    <scope>NUCLEOTIDE SEQUENCE [LARGE SCALE GENOMIC DNA]</scope>
    <source>
        <strain evidence="3">TAR-001</strain>
    </source>
</reference>
<evidence type="ECO:0000256" key="1">
    <source>
        <dbReference type="SAM" id="Phobius"/>
    </source>
</evidence>
<feature type="transmembrane region" description="Helical" evidence="1">
    <location>
        <begin position="184"/>
        <end position="202"/>
    </location>
</feature>
<name>A0A8E0ND33_9CAUL</name>
<protein>
    <recommendedName>
        <fullName evidence="4">DUF4173 domain-containing protein</fullName>
    </recommendedName>
</protein>
<gene>
    <name evidence="2" type="ORF">MBEBAB_2356</name>
</gene>
<dbReference type="Proteomes" id="UP000016569">
    <property type="component" value="Unassembled WGS sequence"/>
</dbReference>
<dbReference type="AlphaFoldDB" id="A0A8E0ND33"/>
<evidence type="ECO:0000313" key="2">
    <source>
        <dbReference type="EMBL" id="GAD60106.1"/>
    </source>
</evidence>
<dbReference type="EMBL" id="BATC01000053">
    <property type="protein sequence ID" value="GAD60106.1"/>
    <property type="molecule type" value="Genomic_DNA"/>
</dbReference>
<dbReference type="Pfam" id="PF13687">
    <property type="entry name" value="DUF4153"/>
    <property type="match status" value="1"/>
</dbReference>
<keyword evidence="3" id="KW-1185">Reference proteome</keyword>
<keyword evidence="1" id="KW-0812">Transmembrane</keyword>